<dbReference type="InterPro" id="IPR044822">
    <property type="entry name" value="Myb_DNA-bind_4"/>
</dbReference>
<protein>
    <recommendedName>
        <fullName evidence="1">Myb/SANT-like DNA-binding domain-containing protein</fullName>
    </recommendedName>
</protein>
<dbReference type="Pfam" id="PF13837">
    <property type="entry name" value="Myb_DNA-bind_4"/>
    <property type="match status" value="1"/>
</dbReference>
<dbReference type="STRING" id="61819.ENSACIP00000011709"/>
<proteinExistence type="predicted"/>
<organism evidence="2 3">
    <name type="scientific">Amphilophus citrinellus</name>
    <name type="common">Midas cichlid</name>
    <name type="synonym">Cichlasoma citrinellum</name>
    <dbReference type="NCBI Taxonomy" id="61819"/>
    <lineage>
        <taxon>Eukaryota</taxon>
        <taxon>Metazoa</taxon>
        <taxon>Chordata</taxon>
        <taxon>Craniata</taxon>
        <taxon>Vertebrata</taxon>
        <taxon>Euteleostomi</taxon>
        <taxon>Actinopterygii</taxon>
        <taxon>Neopterygii</taxon>
        <taxon>Teleostei</taxon>
        <taxon>Neoteleostei</taxon>
        <taxon>Acanthomorphata</taxon>
        <taxon>Ovalentaria</taxon>
        <taxon>Cichlomorphae</taxon>
        <taxon>Cichliformes</taxon>
        <taxon>Cichlidae</taxon>
        <taxon>New World cichlids</taxon>
        <taxon>Cichlasomatinae</taxon>
        <taxon>Heroini</taxon>
        <taxon>Amphilophus</taxon>
    </lineage>
</organism>
<reference evidence="2" key="1">
    <citation type="submission" date="2025-08" db="UniProtKB">
        <authorList>
            <consortium name="Ensembl"/>
        </authorList>
    </citation>
    <scope>IDENTIFICATION</scope>
</reference>
<evidence type="ECO:0000313" key="2">
    <source>
        <dbReference type="Ensembl" id="ENSACIP00000011709.1"/>
    </source>
</evidence>
<accession>A0A3Q0RHI4</accession>
<dbReference type="OMA" id="WSHEETR"/>
<sequence>MSAILPTLLCKMNQQWSKAKTNALLMIWSSREIQDKLKSSQRKAKVYIKIQAELLSAGFSRTPEQMVNKLKKLEKDYRDHKKELSKHSAGRSRGRNAVHFDVLDSVLGHRPANQLTGALNSTTAVLDLRSDVAKDTSDTSDLSNTYIRVHTYVCVCVCV</sequence>
<keyword evidence="3" id="KW-1185">Reference proteome</keyword>
<dbReference type="GeneTree" id="ENSGT00940000181135"/>
<reference evidence="2" key="2">
    <citation type="submission" date="2025-09" db="UniProtKB">
        <authorList>
            <consortium name="Ensembl"/>
        </authorList>
    </citation>
    <scope>IDENTIFICATION</scope>
</reference>
<dbReference type="PANTHER" id="PTHR47595">
    <property type="entry name" value="HEAT SHOCK 70 KDA PROTEIN 14"/>
    <property type="match status" value="1"/>
</dbReference>
<dbReference type="PANTHER" id="PTHR47595:SF1">
    <property type="entry name" value="MYB_SANT-LIKE DNA-BINDING DOMAIN-CONTAINING PROTEIN"/>
    <property type="match status" value="1"/>
</dbReference>
<name>A0A3Q0RHI4_AMPCI</name>
<evidence type="ECO:0000259" key="1">
    <source>
        <dbReference type="Pfam" id="PF13837"/>
    </source>
</evidence>
<dbReference type="Gene3D" id="1.10.10.60">
    <property type="entry name" value="Homeodomain-like"/>
    <property type="match status" value="1"/>
</dbReference>
<evidence type="ECO:0000313" key="3">
    <source>
        <dbReference type="Proteomes" id="UP000261340"/>
    </source>
</evidence>
<dbReference type="Proteomes" id="UP000261340">
    <property type="component" value="Unplaced"/>
</dbReference>
<dbReference type="AlphaFoldDB" id="A0A3Q0RHI4"/>
<dbReference type="Ensembl" id="ENSACIT00000012040.1">
    <property type="protein sequence ID" value="ENSACIP00000011709.1"/>
    <property type="gene ID" value="ENSACIG00000009143.1"/>
</dbReference>
<feature type="domain" description="Myb/SANT-like DNA-binding" evidence="1">
    <location>
        <begin position="14"/>
        <end position="105"/>
    </location>
</feature>